<feature type="modified residue" description="4-aspartylphosphate" evidence="1">
    <location>
        <position position="56"/>
    </location>
</feature>
<evidence type="ECO:0000313" key="5">
    <source>
        <dbReference type="Proteomes" id="UP000295499"/>
    </source>
</evidence>
<organism evidence="4 5">
    <name type="scientific">Pedobacter duraquae</name>
    <dbReference type="NCBI Taxonomy" id="425511"/>
    <lineage>
        <taxon>Bacteria</taxon>
        <taxon>Pseudomonadati</taxon>
        <taxon>Bacteroidota</taxon>
        <taxon>Sphingobacteriia</taxon>
        <taxon>Sphingobacteriales</taxon>
        <taxon>Sphingobacteriaceae</taxon>
        <taxon>Pedobacter</taxon>
    </lineage>
</organism>
<keyword evidence="5" id="KW-1185">Reference proteome</keyword>
<keyword evidence="1" id="KW-0597">Phosphoprotein</keyword>
<comment type="caution">
    <text evidence="4">The sequence shown here is derived from an EMBL/GenBank/DDBJ whole genome shotgun (WGS) entry which is preliminary data.</text>
</comment>
<dbReference type="SUPFAM" id="SSF52172">
    <property type="entry name" value="CheY-like"/>
    <property type="match status" value="1"/>
</dbReference>
<dbReference type="InterPro" id="IPR046947">
    <property type="entry name" value="LytR-like"/>
</dbReference>
<dbReference type="AlphaFoldDB" id="A0A4R6IQF6"/>
<dbReference type="Pfam" id="PF04397">
    <property type="entry name" value="LytTR"/>
    <property type="match status" value="1"/>
</dbReference>
<dbReference type="Pfam" id="PF00072">
    <property type="entry name" value="Response_reg"/>
    <property type="match status" value="1"/>
</dbReference>
<dbReference type="RefSeq" id="WP_133552673.1">
    <property type="nucleotide sequence ID" value="NZ_SNWM01000001.1"/>
</dbReference>
<feature type="domain" description="HTH LytTR-type" evidence="3">
    <location>
        <begin position="141"/>
        <end position="238"/>
    </location>
</feature>
<dbReference type="PANTHER" id="PTHR37299:SF1">
    <property type="entry name" value="STAGE 0 SPORULATION PROTEIN A HOMOLOG"/>
    <property type="match status" value="1"/>
</dbReference>
<evidence type="ECO:0000256" key="1">
    <source>
        <dbReference type="PROSITE-ProRule" id="PRU00169"/>
    </source>
</evidence>
<dbReference type="GO" id="GO:0003677">
    <property type="term" value="F:DNA binding"/>
    <property type="evidence" value="ECO:0007669"/>
    <property type="project" value="InterPro"/>
</dbReference>
<dbReference type="InterPro" id="IPR001789">
    <property type="entry name" value="Sig_transdc_resp-reg_receiver"/>
</dbReference>
<dbReference type="EMBL" id="SNWM01000001">
    <property type="protein sequence ID" value="TDO24570.1"/>
    <property type="molecule type" value="Genomic_DNA"/>
</dbReference>
<evidence type="ECO:0000313" key="4">
    <source>
        <dbReference type="EMBL" id="TDO24570.1"/>
    </source>
</evidence>
<dbReference type="InterPro" id="IPR007492">
    <property type="entry name" value="LytTR_DNA-bd_dom"/>
</dbReference>
<dbReference type="PANTHER" id="PTHR37299">
    <property type="entry name" value="TRANSCRIPTIONAL REGULATOR-RELATED"/>
    <property type="match status" value="1"/>
</dbReference>
<reference evidence="4 5" key="1">
    <citation type="submission" date="2019-03" db="EMBL/GenBank/DDBJ databases">
        <title>Genomic Encyclopedia of Archaeal and Bacterial Type Strains, Phase II (KMG-II): from individual species to whole genera.</title>
        <authorList>
            <person name="Goeker M."/>
        </authorList>
    </citation>
    <scope>NUCLEOTIDE SEQUENCE [LARGE SCALE GENOMIC DNA]</scope>
    <source>
        <strain evidence="4 5">DSM 19034</strain>
    </source>
</reference>
<protein>
    <submittedName>
        <fullName evidence="4">LytTR family two component transcriptional regulator</fullName>
    </submittedName>
</protein>
<dbReference type="PROSITE" id="PS50110">
    <property type="entry name" value="RESPONSE_REGULATORY"/>
    <property type="match status" value="1"/>
</dbReference>
<dbReference type="Gene3D" id="3.40.50.2300">
    <property type="match status" value="1"/>
</dbReference>
<evidence type="ECO:0000259" key="3">
    <source>
        <dbReference type="PROSITE" id="PS50930"/>
    </source>
</evidence>
<gene>
    <name evidence="4" type="ORF">CLV32_0859</name>
</gene>
<evidence type="ECO:0000259" key="2">
    <source>
        <dbReference type="PROSITE" id="PS50110"/>
    </source>
</evidence>
<dbReference type="SMART" id="SM00448">
    <property type="entry name" value="REC"/>
    <property type="match status" value="1"/>
</dbReference>
<dbReference type="InterPro" id="IPR011006">
    <property type="entry name" value="CheY-like_superfamily"/>
</dbReference>
<name>A0A4R6IQF6_9SPHI</name>
<dbReference type="Proteomes" id="UP000295499">
    <property type="component" value="Unassembled WGS sequence"/>
</dbReference>
<dbReference type="Gene3D" id="2.40.50.1020">
    <property type="entry name" value="LytTr DNA-binding domain"/>
    <property type="match status" value="1"/>
</dbReference>
<accession>A0A4R6IQF6</accession>
<dbReference type="SMART" id="SM00850">
    <property type="entry name" value="LytTR"/>
    <property type="match status" value="1"/>
</dbReference>
<dbReference type="GO" id="GO:0000156">
    <property type="term" value="F:phosphorelay response regulator activity"/>
    <property type="evidence" value="ECO:0007669"/>
    <property type="project" value="InterPro"/>
</dbReference>
<dbReference type="PROSITE" id="PS50930">
    <property type="entry name" value="HTH_LYTTR"/>
    <property type="match status" value="1"/>
</dbReference>
<proteinExistence type="predicted"/>
<sequence>MKLRCIIVDDDLHSINGLKSYINNLSRLEIIQIYTDPLRAMEEIAAIHQVDIIFMDVDMPVISGIELARAIRHKTDKLIFTTSHTKFAYEAFELHANDFLLKPFTIARFAECINRLFPRKDLDVGHGQGKIEDHFFVRNKNDNNGMTKVRYKDIIAVESLQNYIRIFTISGQVITYMSLTEIKEVLKDQPNFTQVHRSFIVSQEHISKVDGNTLFMVDGMELTIGKLYREQMMEYLRQHTIKTNRL</sequence>
<feature type="domain" description="Response regulatory" evidence="2">
    <location>
        <begin position="4"/>
        <end position="117"/>
    </location>
</feature>
<dbReference type="OrthoDB" id="9787344at2"/>